<feature type="repeat" description="ANK" evidence="7">
    <location>
        <begin position="395"/>
        <end position="427"/>
    </location>
</feature>
<dbReference type="PANTHER" id="PTHR46224">
    <property type="entry name" value="ANKYRIN REPEAT FAMILY PROTEIN"/>
    <property type="match status" value="1"/>
</dbReference>
<evidence type="ECO:0000259" key="9">
    <source>
        <dbReference type="PROSITE" id="PS52029"/>
    </source>
</evidence>
<dbReference type="PRINTS" id="PR01415">
    <property type="entry name" value="ANKYRIN"/>
</dbReference>
<keyword evidence="3" id="KW-0808">Transferase</keyword>
<dbReference type="Proteomes" id="UP001165653">
    <property type="component" value="Unassembled WGS sequence"/>
</dbReference>
<dbReference type="InterPro" id="IPR038063">
    <property type="entry name" value="Transpep_catalytic_dom"/>
</dbReference>
<dbReference type="InterPro" id="IPR051616">
    <property type="entry name" value="Cul2-RING_E3_ligase_SR"/>
</dbReference>
<dbReference type="InterPro" id="IPR005490">
    <property type="entry name" value="LD_TPept_cat_dom"/>
</dbReference>
<feature type="repeat" description="ANK" evidence="7">
    <location>
        <begin position="172"/>
        <end position="204"/>
    </location>
</feature>
<proteinExistence type="inferred from homology"/>
<feature type="repeat" description="ANK" evidence="7">
    <location>
        <begin position="73"/>
        <end position="105"/>
    </location>
</feature>
<comment type="caution">
    <text evidence="10">The sequence shown here is derived from an EMBL/GenBank/DDBJ whole genome shotgun (WGS) entry which is preliminary data.</text>
</comment>
<dbReference type="Pfam" id="PF12796">
    <property type="entry name" value="Ank_2"/>
    <property type="match status" value="4"/>
</dbReference>
<evidence type="ECO:0000256" key="5">
    <source>
        <dbReference type="ARBA" id="ARBA00022984"/>
    </source>
</evidence>
<dbReference type="InterPro" id="IPR002110">
    <property type="entry name" value="Ankyrin_rpt"/>
</dbReference>
<organism evidence="10 11">
    <name type="scientific">Luteolibacter rhizosphaerae</name>
    <dbReference type="NCBI Taxonomy" id="2989719"/>
    <lineage>
        <taxon>Bacteria</taxon>
        <taxon>Pseudomonadati</taxon>
        <taxon>Verrucomicrobiota</taxon>
        <taxon>Verrucomicrobiia</taxon>
        <taxon>Verrucomicrobiales</taxon>
        <taxon>Verrucomicrobiaceae</taxon>
        <taxon>Luteolibacter</taxon>
    </lineage>
</organism>
<comment type="pathway">
    <text evidence="1 8">Cell wall biogenesis; peptidoglycan biosynthesis.</text>
</comment>
<dbReference type="Gene3D" id="2.40.440.10">
    <property type="entry name" value="L,D-transpeptidase catalytic domain-like"/>
    <property type="match status" value="1"/>
</dbReference>
<evidence type="ECO:0000256" key="4">
    <source>
        <dbReference type="ARBA" id="ARBA00022960"/>
    </source>
</evidence>
<reference evidence="10" key="1">
    <citation type="submission" date="2022-10" db="EMBL/GenBank/DDBJ databases">
        <title>Luteolibacter sp. GHJ8, whole genome shotgun sequencing project.</title>
        <authorList>
            <person name="Zhao G."/>
            <person name="Shen L."/>
        </authorList>
    </citation>
    <scope>NUCLEOTIDE SEQUENCE</scope>
    <source>
        <strain evidence="10">GHJ8</strain>
    </source>
</reference>
<protein>
    <submittedName>
        <fullName evidence="10">Ankyrin repeat domain-containing protein</fullName>
    </submittedName>
</protein>
<dbReference type="PROSITE" id="PS52029">
    <property type="entry name" value="LD_TPASE"/>
    <property type="match status" value="1"/>
</dbReference>
<dbReference type="Gene3D" id="1.25.40.20">
    <property type="entry name" value="Ankyrin repeat-containing domain"/>
    <property type="match status" value="2"/>
</dbReference>
<dbReference type="PANTHER" id="PTHR46224:SF64">
    <property type="entry name" value="IQ MOTIF AND ANKYRIN REPEAT DOMAIN-CONTAINING PROTEIN 1"/>
    <property type="match status" value="1"/>
</dbReference>
<dbReference type="InterPro" id="IPR036770">
    <property type="entry name" value="Ankyrin_rpt-contain_sf"/>
</dbReference>
<dbReference type="RefSeq" id="WP_264512477.1">
    <property type="nucleotide sequence ID" value="NZ_JAPDDR010000003.1"/>
</dbReference>
<evidence type="ECO:0000256" key="6">
    <source>
        <dbReference type="ARBA" id="ARBA00023316"/>
    </source>
</evidence>
<keyword evidence="7" id="KW-0040">ANK repeat</keyword>
<comment type="similarity">
    <text evidence="2">Belongs to the YkuD family.</text>
</comment>
<dbReference type="SMART" id="SM00248">
    <property type="entry name" value="ANK"/>
    <property type="match status" value="12"/>
</dbReference>
<feature type="repeat" description="ANK" evidence="7">
    <location>
        <begin position="451"/>
        <end position="483"/>
    </location>
</feature>
<feature type="active site" description="Nucleophile" evidence="8">
    <location>
        <position position="600"/>
    </location>
</feature>
<feature type="active site" description="Proton donor/acceptor" evidence="8">
    <location>
        <position position="587"/>
    </location>
</feature>
<keyword evidence="4 8" id="KW-0133">Cell shape</keyword>
<dbReference type="CDD" id="cd16913">
    <property type="entry name" value="YkuD_like"/>
    <property type="match status" value="1"/>
</dbReference>
<evidence type="ECO:0000256" key="8">
    <source>
        <dbReference type="PROSITE-ProRule" id="PRU01373"/>
    </source>
</evidence>
<feature type="domain" description="L,D-TPase catalytic" evidence="9">
    <location>
        <begin position="515"/>
        <end position="624"/>
    </location>
</feature>
<evidence type="ECO:0000313" key="11">
    <source>
        <dbReference type="Proteomes" id="UP001165653"/>
    </source>
</evidence>
<keyword evidence="6 8" id="KW-0961">Cell wall biogenesis/degradation</keyword>
<keyword evidence="5 8" id="KW-0573">Peptidoglycan synthesis</keyword>
<dbReference type="SUPFAM" id="SSF48403">
    <property type="entry name" value="Ankyrin repeat"/>
    <property type="match status" value="2"/>
</dbReference>
<dbReference type="EMBL" id="JAPDDR010000003">
    <property type="protein sequence ID" value="MCW1913231.1"/>
    <property type="molecule type" value="Genomic_DNA"/>
</dbReference>
<feature type="repeat" description="ANK" evidence="7">
    <location>
        <begin position="139"/>
        <end position="171"/>
    </location>
</feature>
<evidence type="ECO:0000256" key="7">
    <source>
        <dbReference type="PROSITE-ProRule" id="PRU00023"/>
    </source>
</evidence>
<sequence>MNCRPHARVALAAALLLAVPACRNPQREALKQLEKDKIEASGASLLQAVQDGDDKLVNLLLQARVYSGQRDAEGNSPLHVALSRGHVGIADRLISEGADLRVANPAGVTPVSLAVFKGESALADRLLNAGAPAEGLTPDGDKVLPWAIRNGRLVFVRRLMQGGADPHQKDAAGNPLLHVAIETGRRDLVSELLEQGADAGAVSGSGESSLVAALRKEWRDMLRPLAAAGADPNLPDSKGRLPLQAALDARDLPLAKLLVGLGARPLDGSWANALWKSYTARDLEVCGLLLGMGISPDTRDPQGRRPVQAALADGRADFLHLFLSYGADGSGLFYEASRRKAFHQTGIIVAHCGLPKPLPPPWLDTPLGLAIRHNDLRTVSLLLNRGASPMQSVAEGVEPLHLAIVLGRPRIVKELLKAGVDPNVALSLPVSAEFLRQVRGGNMRWLLKNDQNITPIMLAADSGHPSTARALLAAGAKTSVWTRRNRMWPINIAARKGDVKMMRVLLGKDPEVEQRRIVVDLSEQKAWIFDSSGYELFSTKVSTGRSGFATPTGTFAITNKYRDWTSTIYDASMPFFQRFSCGDFGFHQGVVPGYPASHGCIRVPHGNANKLFSLTELGDRVEIRP</sequence>
<evidence type="ECO:0000313" key="10">
    <source>
        <dbReference type="EMBL" id="MCW1913231.1"/>
    </source>
</evidence>
<evidence type="ECO:0000256" key="3">
    <source>
        <dbReference type="ARBA" id="ARBA00022679"/>
    </source>
</evidence>
<dbReference type="SUPFAM" id="SSF141523">
    <property type="entry name" value="L,D-transpeptidase catalytic domain-like"/>
    <property type="match status" value="1"/>
</dbReference>
<gene>
    <name evidence="10" type="ORF">OJ996_06595</name>
</gene>
<name>A0ABT3G143_9BACT</name>
<dbReference type="PROSITE" id="PS50088">
    <property type="entry name" value="ANK_REPEAT"/>
    <property type="match status" value="5"/>
</dbReference>
<dbReference type="Pfam" id="PF03734">
    <property type="entry name" value="YkuD"/>
    <property type="match status" value="1"/>
</dbReference>
<accession>A0ABT3G143</accession>
<evidence type="ECO:0000256" key="1">
    <source>
        <dbReference type="ARBA" id="ARBA00004752"/>
    </source>
</evidence>
<dbReference type="PROSITE" id="PS50297">
    <property type="entry name" value="ANK_REP_REGION"/>
    <property type="match status" value="3"/>
</dbReference>
<evidence type="ECO:0000256" key="2">
    <source>
        <dbReference type="ARBA" id="ARBA00005992"/>
    </source>
</evidence>
<keyword evidence="11" id="KW-1185">Reference proteome</keyword>